<dbReference type="InterPro" id="IPR050248">
    <property type="entry name" value="Polysacc_deacetylase_ArnD"/>
</dbReference>
<dbReference type="EMBL" id="KF123632">
    <property type="protein sequence ID" value="AIA90938.1"/>
    <property type="molecule type" value="Genomic_DNA"/>
</dbReference>
<evidence type="ECO:0000259" key="1">
    <source>
        <dbReference type="PROSITE" id="PS51677"/>
    </source>
</evidence>
<evidence type="ECO:0000313" key="2">
    <source>
        <dbReference type="EMBL" id="AIA90938.1"/>
    </source>
</evidence>
<sequence>DPWFTGGQAGCKQVALIFNIGVGDTPSQSVIDTLIAEDVDATMFAMGNWAETHAEYLLQLRDAGFTIGTHGYASVYLTNLSDDEIRADLKASVDAISSITGQPVATWATPYAAATDARVRGVIAGMGFMPVGWPSPRRTSGMGRRQKV</sequence>
<dbReference type="PROSITE" id="PS51677">
    <property type="entry name" value="NODB"/>
    <property type="match status" value="1"/>
</dbReference>
<dbReference type="GO" id="GO:0016020">
    <property type="term" value="C:membrane"/>
    <property type="evidence" value="ECO:0007669"/>
    <property type="project" value="TreeGrafter"/>
</dbReference>
<dbReference type="InterPro" id="IPR011330">
    <property type="entry name" value="Glyco_hydro/deAcase_b/a-brl"/>
</dbReference>
<dbReference type="SUPFAM" id="SSF88713">
    <property type="entry name" value="Glycoside hydrolase/deacetylase"/>
    <property type="match status" value="1"/>
</dbReference>
<dbReference type="InterPro" id="IPR002509">
    <property type="entry name" value="NODB_dom"/>
</dbReference>
<dbReference type="Gene3D" id="3.20.20.370">
    <property type="entry name" value="Glycoside hydrolase/deacetylase"/>
    <property type="match status" value="1"/>
</dbReference>
<organism evidence="2">
    <name type="scientific">uncultured Bacillus sp</name>
    <dbReference type="NCBI Taxonomy" id="83428"/>
    <lineage>
        <taxon>Bacteria</taxon>
        <taxon>Bacillati</taxon>
        <taxon>Bacillota</taxon>
        <taxon>Bacilli</taxon>
        <taxon>Bacillales</taxon>
        <taxon>Bacillaceae</taxon>
        <taxon>Bacillus</taxon>
        <taxon>environmental samples</taxon>
    </lineage>
</organism>
<feature type="domain" description="NodB homology" evidence="1">
    <location>
        <begin position="12"/>
        <end position="148"/>
    </location>
</feature>
<dbReference type="CDD" id="cd10917">
    <property type="entry name" value="CE4_NodB_like_6s_7s"/>
    <property type="match status" value="1"/>
</dbReference>
<accession>A0A060C2S0</accession>
<dbReference type="GO" id="GO:0005975">
    <property type="term" value="P:carbohydrate metabolic process"/>
    <property type="evidence" value="ECO:0007669"/>
    <property type="project" value="InterPro"/>
</dbReference>
<dbReference type="AlphaFoldDB" id="A0A060C2S0"/>
<feature type="non-terminal residue" evidence="2">
    <location>
        <position position="1"/>
    </location>
</feature>
<dbReference type="Pfam" id="PF01522">
    <property type="entry name" value="Polysacc_deac_1"/>
    <property type="match status" value="1"/>
</dbReference>
<dbReference type="GO" id="GO:0016810">
    <property type="term" value="F:hydrolase activity, acting on carbon-nitrogen (but not peptide) bonds"/>
    <property type="evidence" value="ECO:0007669"/>
    <property type="project" value="InterPro"/>
</dbReference>
<dbReference type="PANTHER" id="PTHR10587">
    <property type="entry name" value="GLYCOSYL TRANSFERASE-RELATED"/>
    <property type="match status" value="1"/>
</dbReference>
<name>A0A060C2S0_9BACI</name>
<protein>
    <submittedName>
        <fullName evidence="2">Polysacc_deac_1</fullName>
    </submittedName>
</protein>
<reference evidence="2" key="1">
    <citation type="journal article" date="2013" name="Environ. Microbiol.">
        <title>Seasonally variable intestinal metagenomes of the red palm weevil (Rhynchophorus ferrugineus).</title>
        <authorList>
            <person name="Jia S."/>
            <person name="Zhang X."/>
            <person name="Zhang G."/>
            <person name="Yin A."/>
            <person name="Zhang S."/>
            <person name="Li F."/>
            <person name="Wang L."/>
            <person name="Zhao D."/>
            <person name="Yun Q."/>
            <person name="Tala"/>
            <person name="Wang J."/>
            <person name="Sun G."/>
            <person name="Baabdullah M."/>
            <person name="Yu X."/>
            <person name="Hu S."/>
            <person name="Al-Mssallem I.S."/>
            <person name="Yu J."/>
        </authorList>
    </citation>
    <scope>NUCLEOTIDE SEQUENCE</scope>
</reference>
<proteinExistence type="predicted"/>
<dbReference type="PANTHER" id="PTHR10587:SF128">
    <property type="entry name" value="POLYSACCHARIDE DEACETYLASE PDAB-RELATED"/>
    <property type="match status" value="1"/>
</dbReference>